<proteinExistence type="inferred from homology"/>
<feature type="compositionally biased region" description="Low complexity" evidence="6">
    <location>
        <begin position="97"/>
        <end position="113"/>
    </location>
</feature>
<comment type="subcellular location">
    <subcellularLocation>
        <location evidence="1">Membrane</location>
        <topology evidence="1">Multi-pass membrane protein</topology>
    </subcellularLocation>
</comment>
<dbReference type="AlphaFoldDB" id="A0A5M9LVQ0"/>
<evidence type="ECO:0000313" key="9">
    <source>
        <dbReference type="EMBL" id="KAF7577909.1"/>
    </source>
</evidence>
<dbReference type="Pfam" id="PF20684">
    <property type="entry name" value="Fung_rhodopsin"/>
    <property type="match status" value="1"/>
</dbReference>
<accession>A0A5M9LVQ0</accession>
<dbReference type="KEGG" id="ptrr:90954219"/>
<dbReference type="GO" id="GO:0016020">
    <property type="term" value="C:membrane"/>
    <property type="evidence" value="ECO:0007669"/>
    <property type="project" value="UniProtKB-SubCell"/>
</dbReference>
<reference evidence="9 10" key="1">
    <citation type="journal article" date="2018" name="BMC Genomics">
        <title>Comparative genomics of the wheat fungal pathogen Pyrenophora tritici-repentis reveals chromosomal variations and genome plasticity.</title>
        <authorList>
            <person name="Moolhuijzen P."/>
            <person name="See P.T."/>
            <person name="Hane J.K."/>
            <person name="Shi G."/>
            <person name="Liu Z."/>
            <person name="Oliver R.P."/>
            <person name="Moffat C.S."/>
        </authorList>
    </citation>
    <scope>NUCLEOTIDE SEQUENCE [LARGE SCALE GENOMIC DNA]</scope>
    <source>
        <strain evidence="9">M4</strain>
    </source>
</reference>
<dbReference type="RefSeq" id="XP_065965665.1">
    <property type="nucleotide sequence ID" value="XM_066103463.1"/>
</dbReference>
<dbReference type="EMBL" id="NQIK02000001">
    <property type="protein sequence ID" value="KAF7577909.1"/>
    <property type="molecule type" value="Genomic_DNA"/>
</dbReference>
<sequence>MDISLALLPWKVLWGLQMRFAEKIGVGIAMSLGILAGATAIVRARYVEQLQEEDLSYEAYNSVIWSAAESAMTIVATSIPILRVFFKQRIREVITSYQNSSSRSKSRTNASGSNPSQPSQNASAIARENKQRSKRNTIHTMEHTSTDSLFVDLESGSKEGHIELDDLVVDEKTGRVTALTPETTESIPVHISPVHIRGERDEHWPLGIHPVSHGEGSTPMICCCGQHLGTAPPSSSVS</sequence>
<dbReference type="InterPro" id="IPR052337">
    <property type="entry name" value="SAT4-like"/>
</dbReference>
<keyword evidence="3 7" id="KW-1133">Transmembrane helix</keyword>
<dbReference type="PANTHER" id="PTHR33048">
    <property type="entry name" value="PTH11-LIKE INTEGRAL MEMBRANE PROTEIN (AFU_ORTHOLOGUE AFUA_5G11245)"/>
    <property type="match status" value="1"/>
</dbReference>
<feature type="domain" description="Rhodopsin" evidence="8">
    <location>
        <begin position="2"/>
        <end position="87"/>
    </location>
</feature>
<evidence type="ECO:0000256" key="1">
    <source>
        <dbReference type="ARBA" id="ARBA00004141"/>
    </source>
</evidence>
<evidence type="ECO:0000256" key="6">
    <source>
        <dbReference type="SAM" id="MobiDB-lite"/>
    </source>
</evidence>
<dbReference type="PANTHER" id="PTHR33048:SF42">
    <property type="entry name" value="INTEGRAL MEMBRANE PROTEIN"/>
    <property type="match status" value="1"/>
</dbReference>
<protein>
    <recommendedName>
        <fullName evidence="8">Rhodopsin domain-containing protein</fullName>
    </recommendedName>
</protein>
<evidence type="ECO:0000256" key="5">
    <source>
        <dbReference type="ARBA" id="ARBA00038359"/>
    </source>
</evidence>
<name>A0A5M9LVQ0_9PLEO</name>
<evidence type="ECO:0000259" key="8">
    <source>
        <dbReference type="Pfam" id="PF20684"/>
    </source>
</evidence>
<feature type="region of interest" description="Disordered" evidence="6">
    <location>
        <begin position="97"/>
        <end position="148"/>
    </location>
</feature>
<gene>
    <name evidence="9" type="ORF">PtrM4_021490</name>
</gene>
<evidence type="ECO:0000256" key="4">
    <source>
        <dbReference type="ARBA" id="ARBA00023136"/>
    </source>
</evidence>
<evidence type="ECO:0000256" key="2">
    <source>
        <dbReference type="ARBA" id="ARBA00022692"/>
    </source>
</evidence>
<dbReference type="InterPro" id="IPR049326">
    <property type="entry name" value="Rhodopsin_dom_fungi"/>
</dbReference>
<feature type="compositionally biased region" description="Polar residues" evidence="6">
    <location>
        <begin position="114"/>
        <end position="123"/>
    </location>
</feature>
<feature type="transmembrane region" description="Helical" evidence="7">
    <location>
        <begin position="62"/>
        <end position="86"/>
    </location>
</feature>
<keyword evidence="2 7" id="KW-0812">Transmembrane</keyword>
<keyword evidence="4 7" id="KW-0472">Membrane</keyword>
<evidence type="ECO:0000256" key="7">
    <source>
        <dbReference type="SAM" id="Phobius"/>
    </source>
</evidence>
<comment type="caution">
    <text evidence="9">The sequence shown here is derived from an EMBL/GenBank/DDBJ whole genome shotgun (WGS) entry which is preliminary data.</text>
</comment>
<feature type="transmembrane region" description="Helical" evidence="7">
    <location>
        <begin position="20"/>
        <end position="42"/>
    </location>
</feature>
<dbReference type="GeneID" id="90954219"/>
<comment type="similarity">
    <text evidence="5">Belongs to the SAT4 family.</text>
</comment>
<dbReference type="Proteomes" id="UP000245464">
    <property type="component" value="Chromosome 1"/>
</dbReference>
<evidence type="ECO:0000256" key="3">
    <source>
        <dbReference type="ARBA" id="ARBA00022989"/>
    </source>
</evidence>
<evidence type="ECO:0000313" key="10">
    <source>
        <dbReference type="Proteomes" id="UP000245464"/>
    </source>
</evidence>
<organism evidence="9 10">
    <name type="scientific">Pyrenophora tritici-repentis</name>
    <dbReference type="NCBI Taxonomy" id="45151"/>
    <lineage>
        <taxon>Eukaryota</taxon>
        <taxon>Fungi</taxon>
        <taxon>Dikarya</taxon>
        <taxon>Ascomycota</taxon>
        <taxon>Pezizomycotina</taxon>
        <taxon>Dothideomycetes</taxon>
        <taxon>Pleosporomycetidae</taxon>
        <taxon>Pleosporales</taxon>
        <taxon>Pleosporineae</taxon>
        <taxon>Pleosporaceae</taxon>
        <taxon>Pyrenophora</taxon>
    </lineage>
</organism>